<evidence type="ECO:0000259" key="1">
    <source>
        <dbReference type="SMART" id="SM00897"/>
    </source>
</evidence>
<dbReference type="EMBL" id="CP058998">
    <property type="protein sequence ID" value="QLJ53270.1"/>
    <property type="molecule type" value="Genomic_DNA"/>
</dbReference>
<gene>
    <name evidence="2" type="ORF">Sv326_1095</name>
</gene>
<accession>A0A7D5XK73</accession>
<dbReference type="SMART" id="SM00897">
    <property type="entry name" value="FIST"/>
    <property type="match status" value="1"/>
</dbReference>
<dbReference type="Proteomes" id="UP000510821">
    <property type="component" value="Chromosome"/>
</dbReference>
<evidence type="ECO:0000313" key="2">
    <source>
        <dbReference type="EMBL" id="QLJ53270.1"/>
    </source>
</evidence>
<dbReference type="AlphaFoldDB" id="A0A7D5XK73"/>
<dbReference type="Pfam" id="PF08495">
    <property type="entry name" value="FIST"/>
    <property type="match status" value="1"/>
</dbReference>
<feature type="domain" description="FIST" evidence="1">
    <location>
        <begin position="32"/>
        <end position="267"/>
    </location>
</feature>
<sequence length="415" mass="46393">MFSASVGLSRNWEPFDAGEEIVINTLEKLEGEPKFFLLFPTIHFEKNNGFQKLLDGVFSQLNRSTPLLGCSVAGFINPKGCYTRGVTSLAIADPDMQVTIALGKNAKKTPQKAAEEFANMIKKEKSKNNSGVLFLILPGSTLPKDIFHRTRRISNPLLSSLFDKFFPLYLALSKEGVAKESEFIDKLYSRISEKMIGISAWDNNLGFSNYQFFGNRVLQNSAVGLYLSFSGEITIKYATPLKIFSEKLRVTKKDNSNYLINEINGLNAPDLFFKELKLEKKYLTEELLRKITLGFPISAYCGNIFFNRVIGLYSDKFLGLTTALNTPEIYISTASGSSIINSFDKVTDGGEKTNFVFGVSCAVLLEEVGSKIFEVKNILEKKQIKNFLFLFGGSEHFMTEVTPISSQESSVTTFF</sequence>
<dbReference type="KEGG" id="flt:Sv326_1095"/>
<reference evidence="3" key="1">
    <citation type="submission" date="2020-07" db="EMBL/GenBank/DDBJ databases">
        <title>Metabolic diversity and evolutionary history of the archaeal phylum ###Micrarchaeota### uncovered from a freshwater lake metagenome.</title>
        <authorList>
            <person name="Kadnikov V.V."/>
            <person name="Savvichev A.S."/>
            <person name="Mardanov A.V."/>
            <person name="Beletsky A.V."/>
            <person name="Chupakov A.V."/>
            <person name="Kokryatskaya N.M."/>
            <person name="Pimenov N.V."/>
            <person name="Ravin N.V."/>
        </authorList>
    </citation>
    <scope>NUCLEOTIDE SEQUENCE [LARGE SCALE GENOMIC DNA]</scope>
</reference>
<dbReference type="InterPro" id="IPR013702">
    <property type="entry name" value="FIST_domain_N"/>
</dbReference>
<name>A0A7D5XK73_FERL1</name>
<organism evidence="2 3">
    <name type="scientific">Fermentimicrarchaeum limneticum</name>
    <dbReference type="NCBI Taxonomy" id="2795018"/>
    <lineage>
        <taxon>Archaea</taxon>
        <taxon>Candidatus Micrarchaeota</taxon>
        <taxon>Candidatus Fermentimicrarchaeales</taxon>
        <taxon>Candidatus Fermentimicrarchaeaceae</taxon>
        <taxon>Candidatus Fermentimicrarchaeum</taxon>
    </lineage>
</organism>
<protein>
    <recommendedName>
        <fullName evidence="1">FIST domain-containing protein</fullName>
    </recommendedName>
</protein>
<evidence type="ECO:0000313" key="3">
    <source>
        <dbReference type="Proteomes" id="UP000510821"/>
    </source>
</evidence>
<proteinExistence type="predicted"/>